<feature type="compositionally biased region" description="Basic and acidic residues" evidence="1">
    <location>
        <begin position="182"/>
        <end position="200"/>
    </location>
</feature>
<dbReference type="InterPro" id="IPR052689">
    <property type="entry name" value="FA_core_complex_assoc"/>
</dbReference>
<comment type="caution">
    <text evidence="3">The sequence shown here is derived from an EMBL/GenBank/DDBJ whole genome shotgun (WGS) entry which is preliminary data.</text>
</comment>
<dbReference type="PANTHER" id="PTHR37862">
    <property type="entry name" value="FANCONI ANEMIA CORE COMPLEX-ASSOCIATED PROTEIN 20"/>
    <property type="match status" value="1"/>
</dbReference>
<feature type="region of interest" description="Disordered" evidence="1">
    <location>
        <begin position="286"/>
        <end position="321"/>
    </location>
</feature>
<accession>A0ABR0YYA6</accession>
<feature type="domain" description="UBZ2-type" evidence="2">
    <location>
        <begin position="327"/>
        <end position="363"/>
    </location>
</feature>
<gene>
    <name evidence="3" type="ORF">HHUSO_G22556</name>
</gene>
<dbReference type="Pfam" id="PF15750">
    <property type="entry name" value="UBZ_FAAP20"/>
    <property type="match status" value="1"/>
</dbReference>
<dbReference type="EMBL" id="JAHFZB010000021">
    <property type="protein sequence ID" value="KAK6477575.1"/>
    <property type="molecule type" value="Genomic_DNA"/>
</dbReference>
<feature type="compositionally biased region" description="Basic and acidic residues" evidence="1">
    <location>
        <begin position="254"/>
        <end position="264"/>
    </location>
</feature>
<feature type="region of interest" description="Disordered" evidence="1">
    <location>
        <begin position="1"/>
        <end position="21"/>
    </location>
</feature>
<dbReference type="PROSITE" id="PS51906">
    <property type="entry name" value="ZF_UBZ2"/>
    <property type="match status" value="1"/>
</dbReference>
<feature type="compositionally biased region" description="Basic residues" evidence="1">
    <location>
        <begin position="201"/>
        <end position="211"/>
    </location>
</feature>
<feature type="compositionally biased region" description="Basic residues" evidence="1">
    <location>
        <begin position="11"/>
        <end position="21"/>
    </location>
</feature>
<dbReference type="InterPro" id="IPR031490">
    <property type="entry name" value="UBZ2_FAAP20"/>
</dbReference>
<dbReference type="PANTHER" id="PTHR37862:SF1">
    <property type="entry name" value="FANCONI ANEMIA CORE COMPLEX-ASSOCIATED PROTEIN 20"/>
    <property type="match status" value="1"/>
</dbReference>
<evidence type="ECO:0000313" key="3">
    <source>
        <dbReference type="EMBL" id="KAK6477575.1"/>
    </source>
</evidence>
<feature type="compositionally biased region" description="Polar residues" evidence="1">
    <location>
        <begin position="216"/>
        <end position="236"/>
    </location>
</feature>
<sequence length="363" mass="40383">MDRVMSQEKHPKLKLKRKKSVVHGESADLLKNSKEGSKTDLYETTRKVTFLEEKTESTFSCDASAWWDKTNLTENLWASTLKSVYPDLKQSTWEPVPDLPAFAPKAWLKQEYPKLDDCIGGCKAWTPFPSVCEPAIYPDLGTELKTAIKGEVPVELAKHGLSEPNQPEDSSTSKGEATGETARLRSNETYRTDHGNETEYHHHHHHHHHHQHEPSRSSGLTGGRSESTSTDRTPSSRVAGPQRPAENLAAGFRSSEEAQSVKKSEDAIKKQLPVLGVGDFDSCITIEDSSSDESPMRADHSVATPRKHGNAANHERVDGKSDGRLSIESCPMCLQQFPAGFTQLETDCHLAKCLSEMNEDIEW</sequence>
<feature type="compositionally biased region" description="Basic and acidic residues" evidence="1">
    <location>
        <begin position="1"/>
        <end position="10"/>
    </location>
</feature>
<organism evidence="3 4">
    <name type="scientific">Huso huso</name>
    <name type="common">Beluga</name>
    <name type="synonym">Acipenser huso</name>
    <dbReference type="NCBI Taxonomy" id="61971"/>
    <lineage>
        <taxon>Eukaryota</taxon>
        <taxon>Metazoa</taxon>
        <taxon>Chordata</taxon>
        <taxon>Craniata</taxon>
        <taxon>Vertebrata</taxon>
        <taxon>Euteleostomi</taxon>
        <taxon>Actinopterygii</taxon>
        <taxon>Chondrostei</taxon>
        <taxon>Acipenseriformes</taxon>
        <taxon>Acipenseridae</taxon>
        <taxon>Huso</taxon>
    </lineage>
</organism>
<evidence type="ECO:0000313" key="4">
    <source>
        <dbReference type="Proteomes" id="UP001369086"/>
    </source>
</evidence>
<dbReference type="Proteomes" id="UP001369086">
    <property type="component" value="Unassembled WGS sequence"/>
</dbReference>
<name>A0ABR0YYA6_HUSHU</name>
<reference evidence="3 4" key="1">
    <citation type="submission" date="2021-05" db="EMBL/GenBank/DDBJ databases">
        <authorList>
            <person name="Zahm M."/>
            <person name="Klopp C."/>
            <person name="Cabau C."/>
            <person name="Kuhl H."/>
            <person name="Suciu R."/>
            <person name="Ciorpac M."/>
            <person name="Holostenco D."/>
            <person name="Gessner J."/>
            <person name="Wuertz S."/>
            <person name="Hohne C."/>
            <person name="Stock M."/>
            <person name="Gislard M."/>
            <person name="Lluch J."/>
            <person name="Milhes M."/>
            <person name="Lampietro C."/>
            <person name="Lopez Roques C."/>
            <person name="Donnadieu C."/>
            <person name="Du K."/>
            <person name="Schartl M."/>
            <person name="Guiguen Y."/>
        </authorList>
    </citation>
    <scope>NUCLEOTIDE SEQUENCE [LARGE SCALE GENOMIC DNA]</scope>
    <source>
        <strain evidence="3">Hh-F2</strain>
        <tissue evidence="3">Blood</tissue>
    </source>
</reference>
<proteinExistence type="predicted"/>
<feature type="region of interest" description="Disordered" evidence="1">
    <location>
        <begin position="158"/>
        <end position="264"/>
    </location>
</feature>
<feature type="compositionally biased region" description="Polar residues" evidence="1">
    <location>
        <begin position="163"/>
        <end position="175"/>
    </location>
</feature>
<evidence type="ECO:0000256" key="1">
    <source>
        <dbReference type="SAM" id="MobiDB-lite"/>
    </source>
</evidence>
<protein>
    <recommendedName>
        <fullName evidence="2">UBZ2-type domain-containing protein</fullName>
    </recommendedName>
</protein>
<evidence type="ECO:0000259" key="2">
    <source>
        <dbReference type="PROSITE" id="PS51906"/>
    </source>
</evidence>
<keyword evidence="4" id="KW-1185">Reference proteome</keyword>